<dbReference type="Pfam" id="PF00107">
    <property type="entry name" value="ADH_zinc_N"/>
    <property type="match status" value="1"/>
</dbReference>
<keyword evidence="3" id="KW-0560">Oxidoreductase</keyword>
<dbReference type="EMBL" id="CADCVE010000033">
    <property type="protein sequence ID" value="CAA9451970.1"/>
    <property type="molecule type" value="Genomic_DNA"/>
</dbReference>
<dbReference type="Gene3D" id="3.40.50.720">
    <property type="entry name" value="NAD(P)-binding Rossmann-like Domain"/>
    <property type="match status" value="1"/>
</dbReference>
<dbReference type="PANTHER" id="PTHR43401">
    <property type="entry name" value="L-THREONINE 3-DEHYDROGENASE"/>
    <property type="match status" value="1"/>
</dbReference>
<dbReference type="GO" id="GO:0016491">
    <property type="term" value="F:oxidoreductase activity"/>
    <property type="evidence" value="ECO:0007669"/>
    <property type="project" value="UniProtKB-KW"/>
</dbReference>
<dbReference type="SUPFAM" id="SSF50129">
    <property type="entry name" value="GroES-like"/>
    <property type="match status" value="1"/>
</dbReference>
<protein>
    <submittedName>
        <fullName evidence="6">Alcohol dehydrogenase superfamily, zinc-containing</fullName>
    </submittedName>
</protein>
<dbReference type="InterPro" id="IPR013149">
    <property type="entry name" value="ADH-like_C"/>
</dbReference>
<dbReference type="InterPro" id="IPR002328">
    <property type="entry name" value="ADH_Zn_CS"/>
</dbReference>
<keyword evidence="2 4" id="KW-0862">Zinc</keyword>
<gene>
    <name evidence="6" type="ORF">AVDCRST_MAG28-1868</name>
</gene>
<accession>A0A6J4QQF5</accession>
<evidence type="ECO:0000313" key="6">
    <source>
        <dbReference type="EMBL" id="CAA9451970.1"/>
    </source>
</evidence>
<dbReference type="PROSITE" id="PS00059">
    <property type="entry name" value="ADH_ZINC"/>
    <property type="match status" value="1"/>
</dbReference>
<sequence>MIAAVFNGPDEIEVKEVETPEVGAGEVLVEVGANTVCGTDVRILRGEKTTGIYPPSILGHEFAGRVAAVGDGAEGYEVGVTVGMSPTIPCLRCFYCKRDMENVCLNWKAMGYEVNGGLSQYVRIPADAVRAGCLFAASEDIPPEQLALSEPLSCCVHGQILSRVGFDDTVLILGAGPIGLFHLQLALQAGARTVIVSEPSEDRQRFAKTLGAHVTVDPTSEDLSEVVMENSDGLGVDVALICIGMPALVNQAFELARKGGRINVFAGLANEGWAEVEANLIHYNQLQVTGVTGARRSDYEVALRLIESGRVDVSNMVTHRFPLEEATEAIQTSARGEGIKVAVIPEGGTS</sequence>
<dbReference type="InterPro" id="IPR036291">
    <property type="entry name" value="NAD(P)-bd_dom_sf"/>
</dbReference>
<dbReference type="GO" id="GO:0008270">
    <property type="term" value="F:zinc ion binding"/>
    <property type="evidence" value="ECO:0007669"/>
    <property type="project" value="InterPro"/>
</dbReference>
<organism evidence="6">
    <name type="scientific">uncultured Rubrobacteraceae bacterium</name>
    <dbReference type="NCBI Taxonomy" id="349277"/>
    <lineage>
        <taxon>Bacteria</taxon>
        <taxon>Bacillati</taxon>
        <taxon>Actinomycetota</taxon>
        <taxon>Rubrobacteria</taxon>
        <taxon>Rubrobacterales</taxon>
        <taxon>Rubrobacteraceae</taxon>
        <taxon>environmental samples</taxon>
    </lineage>
</organism>
<proteinExistence type="inferred from homology"/>
<dbReference type="Pfam" id="PF08240">
    <property type="entry name" value="ADH_N"/>
    <property type="match status" value="1"/>
</dbReference>
<evidence type="ECO:0000256" key="4">
    <source>
        <dbReference type="RuleBase" id="RU361277"/>
    </source>
</evidence>
<dbReference type="AlphaFoldDB" id="A0A6J4QQF5"/>
<dbReference type="InterPro" id="IPR011032">
    <property type="entry name" value="GroES-like_sf"/>
</dbReference>
<reference evidence="6" key="1">
    <citation type="submission" date="2020-02" db="EMBL/GenBank/DDBJ databases">
        <authorList>
            <person name="Meier V. D."/>
        </authorList>
    </citation>
    <scope>NUCLEOTIDE SEQUENCE</scope>
    <source>
        <strain evidence="6">AVDCRST_MAG28</strain>
    </source>
</reference>
<dbReference type="InterPro" id="IPR050129">
    <property type="entry name" value="Zn_alcohol_dh"/>
</dbReference>
<feature type="domain" description="Enoyl reductase (ER)" evidence="5">
    <location>
        <begin position="8"/>
        <end position="343"/>
    </location>
</feature>
<dbReference type="SUPFAM" id="SSF51735">
    <property type="entry name" value="NAD(P)-binding Rossmann-fold domains"/>
    <property type="match status" value="1"/>
</dbReference>
<evidence type="ECO:0000256" key="3">
    <source>
        <dbReference type="ARBA" id="ARBA00023002"/>
    </source>
</evidence>
<comment type="similarity">
    <text evidence="4">Belongs to the zinc-containing alcohol dehydrogenase family.</text>
</comment>
<dbReference type="PANTHER" id="PTHR43401:SF2">
    <property type="entry name" value="L-THREONINE 3-DEHYDROGENASE"/>
    <property type="match status" value="1"/>
</dbReference>
<dbReference type="InterPro" id="IPR013154">
    <property type="entry name" value="ADH-like_N"/>
</dbReference>
<dbReference type="InterPro" id="IPR020843">
    <property type="entry name" value="ER"/>
</dbReference>
<dbReference type="SMART" id="SM00829">
    <property type="entry name" value="PKS_ER"/>
    <property type="match status" value="1"/>
</dbReference>
<evidence type="ECO:0000256" key="2">
    <source>
        <dbReference type="ARBA" id="ARBA00022833"/>
    </source>
</evidence>
<evidence type="ECO:0000259" key="5">
    <source>
        <dbReference type="SMART" id="SM00829"/>
    </source>
</evidence>
<dbReference type="Gene3D" id="3.90.180.10">
    <property type="entry name" value="Medium-chain alcohol dehydrogenases, catalytic domain"/>
    <property type="match status" value="1"/>
</dbReference>
<comment type="cofactor">
    <cofactor evidence="4">
        <name>Zn(2+)</name>
        <dbReference type="ChEBI" id="CHEBI:29105"/>
    </cofactor>
</comment>
<name>A0A6J4QQF5_9ACTN</name>
<evidence type="ECO:0000256" key="1">
    <source>
        <dbReference type="ARBA" id="ARBA00022723"/>
    </source>
</evidence>
<keyword evidence="1 4" id="KW-0479">Metal-binding</keyword>
<dbReference type="CDD" id="cd08235">
    <property type="entry name" value="iditol_2_DH_like"/>
    <property type="match status" value="1"/>
</dbReference>